<dbReference type="PRINTS" id="PR01894">
    <property type="entry name" value="WNT14PROTEIN"/>
</dbReference>
<keyword evidence="10" id="KW-0449">Lipoprotein</keyword>
<dbReference type="InterPro" id="IPR005817">
    <property type="entry name" value="Wnt"/>
</dbReference>
<evidence type="ECO:0000256" key="6">
    <source>
        <dbReference type="ARBA" id="ARBA00022687"/>
    </source>
</evidence>
<protein>
    <recommendedName>
        <fullName evidence="11">Protein Wnt</fullName>
    </recommendedName>
</protein>
<dbReference type="FunFam" id="3.30.2460.20:FF:000002">
    <property type="entry name" value="Protein Wnt"/>
    <property type="match status" value="1"/>
</dbReference>
<dbReference type="Pfam" id="PF00110">
    <property type="entry name" value="wnt"/>
    <property type="match status" value="1"/>
</dbReference>
<organism evidence="13">
    <name type="scientific">Camelus bactrianus</name>
    <name type="common">Bactrian camel</name>
    <dbReference type="NCBI Taxonomy" id="9837"/>
    <lineage>
        <taxon>Eukaryota</taxon>
        <taxon>Metazoa</taxon>
        <taxon>Chordata</taxon>
        <taxon>Craniata</taxon>
        <taxon>Vertebrata</taxon>
        <taxon>Euteleostomi</taxon>
        <taxon>Mammalia</taxon>
        <taxon>Eutheria</taxon>
        <taxon>Laurasiatheria</taxon>
        <taxon>Artiodactyla</taxon>
        <taxon>Tylopoda</taxon>
        <taxon>Camelidae</taxon>
        <taxon>Camelus</taxon>
    </lineage>
</organism>
<dbReference type="GO" id="GO:0060070">
    <property type="term" value="P:canonical Wnt signaling pathway"/>
    <property type="evidence" value="ECO:0007669"/>
    <property type="project" value="TreeGrafter"/>
</dbReference>
<keyword evidence="6 11" id="KW-0879">Wnt signaling pathway</keyword>
<evidence type="ECO:0000256" key="11">
    <source>
        <dbReference type="RuleBase" id="RU003500"/>
    </source>
</evidence>
<dbReference type="PRINTS" id="PR01349">
    <property type="entry name" value="WNTPROTEIN"/>
</dbReference>
<dbReference type="GO" id="GO:0005615">
    <property type="term" value="C:extracellular space"/>
    <property type="evidence" value="ECO:0007669"/>
    <property type="project" value="TreeGrafter"/>
</dbReference>
<evidence type="ECO:0000256" key="7">
    <source>
        <dbReference type="ARBA" id="ARBA00022729"/>
    </source>
</evidence>
<comment type="similarity">
    <text evidence="2 11">Belongs to the Wnt family.</text>
</comment>
<evidence type="ECO:0000256" key="10">
    <source>
        <dbReference type="ARBA" id="ARBA00023288"/>
    </source>
</evidence>
<dbReference type="PROSITE" id="PS00246">
    <property type="entry name" value="WNT1"/>
    <property type="match status" value="1"/>
</dbReference>
<dbReference type="GO" id="GO:0005125">
    <property type="term" value="F:cytokine activity"/>
    <property type="evidence" value="ECO:0007669"/>
    <property type="project" value="TreeGrafter"/>
</dbReference>
<keyword evidence="5" id="KW-0272">Extracellular matrix</keyword>
<dbReference type="GO" id="GO:0045165">
    <property type="term" value="P:cell fate commitment"/>
    <property type="evidence" value="ECO:0007669"/>
    <property type="project" value="TreeGrafter"/>
</dbReference>
<dbReference type="PANTHER" id="PTHR12027">
    <property type="entry name" value="WNT RELATED"/>
    <property type="match status" value="1"/>
</dbReference>
<dbReference type="PANTHER" id="PTHR12027:SF75">
    <property type="entry name" value="PROTEIN WNT-9A"/>
    <property type="match status" value="1"/>
</dbReference>
<dbReference type="InterPro" id="IPR013303">
    <property type="entry name" value="Wnt9a"/>
</dbReference>
<feature type="region of interest" description="Disordered" evidence="12">
    <location>
        <begin position="85"/>
        <end position="105"/>
    </location>
</feature>
<keyword evidence="8" id="KW-1015">Disulfide bond</keyword>
<name>A0A9W3EP80_CAMBA</name>
<evidence type="ECO:0000256" key="4">
    <source>
        <dbReference type="ARBA" id="ARBA00022525"/>
    </source>
</evidence>
<evidence type="ECO:0000256" key="1">
    <source>
        <dbReference type="ARBA" id="ARBA00004498"/>
    </source>
</evidence>
<evidence type="ECO:0000256" key="3">
    <source>
        <dbReference type="ARBA" id="ARBA00022473"/>
    </source>
</evidence>
<dbReference type="GO" id="GO:0005109">
    <property type="term" value="F:frizzled binding"/>
    <property type="evidence" value="ECO:0007669"/>
    <property type="project" value="TreeGrafter"/>
</dbReference>
<dbReference type="KEGG" id="cbai:105068371"/>
<comment type="subcellular location">
    <subcellularLocation>
        <location evidence="1 11">Secreted</location>
        <location evidence="1 11">Extracellular space</location>
        <location evidence="1 11">Extracellular matrix</location>
    </subcellularLocation>
</comment>
<dbReference type="Gene3D" id="3.30.2460.20">
    <property type="match status" value="1"/>
</dbReference>
<dbReference type="InterPro" id="IPR043158">
    <property type="entry name" value="Wnt_C"/>
</dbReference>
<sequence length="440" mass="47969">MQLAGQGVEWPVGYGGRQMQRGFLVGKGPTAFSPPHPCQVLCGFSVLAPGPAAPSCPRHGAAGAPVQFSPCLPIGLAPPLRLRPRPRPAPAASCPGGRPHSGLSVPRLTGSEPLTILPLTLEPEAAAQAHYKACDRLKLERKQRRMCRRDPGVAETLVEAVSMSALECQYQFRFERWNCTLEGRYRASLLKRGFKETAFLYAISSAGLTHALAKACSAGRMERCTCDEAPDLENREAWQWGGCGDNLKYSSKFVKEFLGRRSSKDLRARVDFHNNLVGVKVIKAGVETTCKCHGVSGSCTVRTCWRQLAPFHEVGKRLKHKYETALKVGSTTNEATGEAGAISPPRGRASGTGGGDPLPRTPELVHLDDSPSFCLAGRFSPGTAGRRCHREKNCESICCGRGHNTQSRVVTRPCQCQVRWCCYVECRQCTQREEVYTCKG</sequence>
<comment type="function">
    <text evidence="11">Ligand for members of the frizzled family of seven transmembrane receptors.</text>
</comment>
<evidence type="ECO:0000256" key="2">
    <source>
        <dbReference type="ARBA" id="ARBA00005683"/>
    </source>
</evidence>
<reference evidence="13" key="1">
    <citation type="submission" date="2025-08" db="UniProtKB">
        <authorList>
            <consortium name="RefSeq"/>
        </authorList>
    </citation>
    <scope>IDENTIFICATION</scope>
    <source>
        <tissue evidence="13">Blood</tissue>
    </source>
</reference>
<keyword evidence="4" id="KW-0964">Secreted</keyword>
<dbReference type="SMART" id="SM00097">
    <property type="entry name" value="WNT1"/>
    <property type="match status" value="1"/>
</dbReference>
<dbReference type="InterPro" id="IPR018161">
    <property type="entry name" value="Wnt_CS"/>
</dbReference>
<keyword evidence="3 11" id="KW-0217">Developmental protein</keyword>
<evidence type="ECO:0000256" key="8">
    <source>
        <dbReference type="ARBA" id="ARBA00023157"/>
    </source>
</evidence>
<accession>A0A9W3EP80</accession>
<feature type="region of interest" description="Disordered" evidence="12">
    <location>
        <begin position="333"/>
        <end position="362"/>
    </location>
</feature>
<evidence type="ECO:0000256" key="9">
    <source>
        <dbReference type="ARBA" id="ARBA00023180"/>
    </source>
</evidence>
<dbReference type="RefSeq" id="XP_010952536.2">
    <property type="nucleotide sequence ID" value="XM_010954234.2"/>
</dbReference>
<evidence type="ECO:0000313" key="13">
    <source>
        <dbReference type="RefSeq" id="XP_010952536.2"/>
    </source>
</evidence>
<keyword evidence="9" id="KW-0325">Glycoprotein</keyword>
<dbReference type="CTD" id="7483"/>
<dbReference type="GO" id="GO:0030182">
    <property type="term" value="P:neuron differentiation"/>
    <property type="evidence" value="ECO:0007669"/>
    <property type="project" value="TreeGrafter"/>
</dbReference>
<proteinExistence type="inferred from homology"/>
<gene>
    <name evidence="13" type="primary">WNT9A</name>
</gene>
<keyword evidence="7" id="KW-0732">Signal</keyword>
<dbReference type="AlphaFoldDB" id="A0A9W3EP80"/>
<evidence type="ECO:0000256" key="5">
    <source>
        <dbReference type="ARBA" id="ARBA00022530"/>
    </source>
</evidence>
<evidence type="ECO:0000256" key="12">
    <source>
        <dbReference type="SAM" id="MobiDB-lite"/>
    </source>
</evidence>